<dbReference type="SMART" id="SM00758">
    <property type="entry name" value="PA14"/>
    <property type="match status" value="1"/>
</dbReference>
<dbReference type="Pfam" id="PF07691">
    <property type="entry name" value="PA14"/>
    <property type="match status" value="1"/>
</dbReference>
<feature type="domain" description="PA14" evidence="1">
    <location>
        <begin position="28"/>
        <end position="177"/>
    </location>
</feature>
<evidence type="ECO:0000259" key="1">
    <source>
        <dbReference type="PROSITE" id="PS51820"/>
    </source>
</evidence>
<dbReference type="RefSeq" id="WP_159445343.1">
    <property type="nucleotide sequence ID" value="NZ_FWWZ01000002.1"/>
</dbReference>
<keyword evidence="3" id="KW-1185">Reference proteome</keyword>
<evidence type="ECO:0000313" key="3">
    <source>
        <dbReference type="Proteomes" id="UP000192602"/>
    </source>
</evidence>
<dbReference type="STRING" id="1069081.SAMN05660197_2016"/>
<dbReference type="Proteomes" id="UP000192602">
    <property type="component" value="Unassembled WGS sequence"/>
</dbReference>
<reference evidence="3" key="1">
    <citation type="submission" date="2017-04" db="EMBL/GenBank/DDBJ databases">
        <authorList>
            <person name="Varghese N."/>
            <person name="Submissions S."/>
        </authorList>
    </citation>
    <scope>NUCLEOTIDE SEQUENCE [LARGE SCALE GENOMIC DNA]</scope>
    <source>
        <strain evidence="3">DSM 16512</strain>
    </source>
</reference>
<dbReference type="EMBL" id="FWWZ01000002">
    <property type="protein sequence ID" value="SMC10174.1"/>
    <property type="molecule type" value="Genomic_DNA"/>
</dbReference>
<dbReference type="OrthoDB" id="5513570at2"/>
<gene>
    <name evidence="2" type="ORF">SAMN05660197_2016</name>
</gene>
<dbReference type="SUPFAM" id="SSF56988">
    <property type="entry name" value="Anthrax protective antigen"/>
    <property type="match status" value="1"/>
</dbReference>
<protein>
    <submittedName>
        <fullName evidence="2">PA14 domain-containing protein</fullName>
    </submittedName>
</protein>
<evidence type="ECO:0000313" key="2">
    <source>
        <dbReference type="EMBL" id="SMC10174.1"/>
    </source>
</evidence>
<dbReference type="AlphaFoldDB" id="A0A1W1WV24"/>
<dbReference type="PROSITE" id="PS51820">
    <property type="entry name" value="PA14"/>
    <property type="match status" value="1"/>
</dbReference>
<dbReference type="InterPro" id="IPR037524">
    <property type="entry name" value="PA14/GLEYA"/>
</dbReference>
<accession>A0A1W1WV24</accession>
<name>A0A1W1WV24_9BACT</name>
<dbReference type="Gene3D" id="3.90.182.10">
    <property type="entry name" value="Toxin - Anthrax Protective Antigen,domain 1"/>
    <property type="match status" value="1"/>
</dbReference>
<proteinExistence type="predicted"/>
<dbReference type="InterPro" id="IPR011658">
    <property type="entry name" value="PA14_dom"/>
</dbReference>
<sequence length="194" mass="22671">MRFDKRWGLFAFAFTLWLWIGYSIYIHSAKKIFKVTIIHSSKPLHTLNDKIYPDKKEMIWVEKIFFPRGNELKHPTYGYLGYKKNFVMRIDGDFLLSKDAPLKFVLYSDDGVRLVIDGKNVLEFLQNRPFGKSEGIIYLKKGKHHLHIDYFQGYGQLGLVGYYAVLNGLKQIISDNNSLKLLGNNSQIIKFIEQ</sequence>
<organism evidence="2 3">
    <name type="scientific">Nitratiruptor tergarcus DSM 16512</name>
    <dbReference type="NCBI Taxonomy" id="1069081"/>
    <lineage>
        <taxon>Bacteria</taxon>
        <taxon>Pseudomonadati</taxon>
        <taxon>Campylobacterota</taxon>
        <taxon>Epsilonproteobacteria</taxon>
        <taxon>Nautiliales</taxon>
        <taxon>Nitratiruptoraceae</taxon>
        <taxon>Nitratiruptor</taxon>
    </lineage>
</organism>